<dbReference type="SUPFAM" id="SSF81321">
    <property type="entry name" value="Family A G protein-coupled receptor-like"/>
    <property type="match status" value="1"/>
</dbReference>
<evidence type="ECO:0000256" key="10">
    <source>
        <dbReference type="ARBA" id="ARBA00023170"/>
    </source>
</evidence>
<evidence type="ECO:0000256" key="11">
    <source>
        <dbReference type="ARBA" id="ARBA00023180"/>
    </source>
</evidence>
<keyword evidence="7 13" id="KW-0297">G-protein coupled receptor</keyword>
<comment type="caution">
    <text evidence="16">The sequence shown here is derived from an EMBL/GenBank/DDBJ whole genome shotgun (WGS) entry which is preliminary data.</text>
</comment>
<evidence type="ECO:0000256" key="9">
    <source>
        <dbReference type="ARBA" id="ARBA00023157"/>
    </source>
</evidence>
<protein>
    <recommendedName>
        <fullName evidence="14">Olfactory receptor</fullName>
    </recommendedName>
</protein>
<evidence type="ECO:0000256" key="12">
    <source>
        <dbReference type="ARBA" id="ARBA00023224"/>
    </source>
</evidence>
<dbReference type="InterPro" id="IPR000276">
    <property type="entry name" value="GPCR_Rhodpsn"/>
</dbReference>
<sequence>MSNQTLTSEVMLVGFPGAPEYLESFISALMFLIYIISLVANGSVIALVAFNGHLHQPMYLIIANLSASDILFDTVTLPKLIAKYWFGAAQMPLMVCIFQMFCVHCFGTLDSFLLLLMAVDRYVAICHPLRYATIINVRMTVLACGACWVVLAPFFNVIITIRISQITLCDRNKISTLFCTHTAISTLTCMEVSSLRVTAFTFALVVLLSCLALIIISYILIIKEISSTSPENWQKAFYTCTTHLLVISLYYVPRVFVYIVTNIPLLKIQNEVNVILLALYSFVPHLANPIIYFLRTKEITDTLQKVLRKKFRFCFSSVSFQPGTENS</sequence>
<keyword evidence="11" id="KW-0325">Glycoprotein</keyword>
<accession>A0AAV3B4H6</accession>
<keyword evidence="10 13" id="KW-0675">Receptor</keyword>
<organism evidence="16 17">
    <name type="scientific">Pyxicephalus adspersus</name>
    <name type="common">African bullfrog</name>
    <dbReference type="NCBI Taxonomy" id="30357"/>
    <lineage>
        <taxon>Eukaryota</taxon>
        <taxon>Metazoa</taxon>
        <taxon>Chordata</taxon>
        <taxon>Craniata</taxon>
        <taxon>Vertebrata</taxon>
        <taxon>Euteleostomi</taxon>
        <taxon>Amphibia</taxon>
        <taxon>Batrachia</taxon>
        <taxon>Anura</taxon>
        <taxon>Neobatrachia</taxon>
        <taxon>Ranoidea</taxon>
        <taxon>Pyxicephalidae</taxon>
        <taxon>Pyxicephalinae</taxon>
        <taxon>Pyxicephalus</taxon>
    </lineage>
</organism>
<keyword evidence="6 14" id="KW-1133">Transmembrane helix</keyword>
<dbReference type="AlphaFoldDB" id="A0AAV3B4H6"/>
<dbReference type="EMBL" id="DYDO01000001">
    <property type="protein sequence ID" value="DBA32241.1"/>
    <property type="molecule type" value="Genomic_DNA"/>
</dbReference>
<feature type="transmembrane region" description="Helical" evidence="14">
    <location>
        <begin position="140"/>
        <end position="163"/>
    </location>
</feature>
<reference evidence="16" key="1">
    <citation type="thesis" date="2020" institute="ProQuest LLC" country="789 East Eisenhower Parkway, Ann Arbor, MI, USA">
        <title>Comparative Genomics and Chromosome Evolution.</title>
        <authorList>
            <person name="Mudd A.B."/>
        </authorList>
    </citation>
    <scope>NUCLEOTIDE SEQUENCE</scope>
    <source>
        <strain evidence="16">1538</strain>
        <tissue evidence="16">Blood</tissue>
    </source>
</reference>
<keyword evidence="3 14" id="KW-0716">Sensory transduction</keyword>
<dbReference type="InterPro" id="IPR017452">
    <property type="entry name" value="GPCR_Rhodpsn_7TM"/>
</dbReference>
<evidence type="ECO:0000256" key="5">
    <source>
        <dbReference type="ARBA" id="ARBA00022725"/>
    </source>
</evidence>
<dbReference type="PROSITE" id="PS00237">
    <property type="entry name" value="G_PROTEIN_RECEP_F1_1"/>
    <property type="match status" value="1"/>
</dbReference>
<feature type="domain" description="G-protein coupled receptors family 1 profile" evidence="15">
    <location>
        <begin position="40"/>
        <end position="292"/>
    </location>
</feature>
<feature type="transmembrane region" description="Helical" evidence="14">
    <location>
        <begin position="25"/>
        <end position="50"/>
    </location>
</feature>
<evidence type="ECO:0000256" key="4">
    <source>
        <dbReference type="ARBA" id="ARBA00022692"/>
    </source>
</evidence>
<evidence type="ECO:0000256" key="1">
    <source>
        <dbReference type="ARBA" id="ARBA00004651"/>
    </source>
</evidence>
<dbReference type="GO" id="GO:0004930">
    <property type="term" value="F:G protein-coupled receptor activity"/>
    <property type="evidence" value="ECO:0007669"/>
    <property type="project" value="UniProtKB-KW"/>
</dbReference>
<keyword evidence="9" id="KW-1015">Disulfide bond</keyword>
<keyword evidence="4 13" id="KW-0812">Transmembrane</keyword>
<evidence type="ECO:0000259" key="15">
    <source>
        <dbReference type="PROSITE" id="PS50262"/>
    </source>
</evidence>
<dbReference type="InterPro" id="IPR000725">
    <property type="entry name" value="Olfact_rcpt"/>
</dbReference>
<dbReference type="FunFam" id="1.20.1070.10:FF:000013">
    <property type="entry name" value="Olfactory receptor"/>
    <property type="match status" value="1"/>
</dbReference>
<evidence type="ECO:0000313" key="16">
    <source>
        <dbReference type="EMBL" id="DBA32241.1"/>
    </source>
</evidence>
<dbReference type="Proteomes" id="UP001181693">
    <property type="component" value="Unassembled WGS sequence"/>
</dbReference>
<dbReference type="InterPro" id="IPR050939">
    <property type="entry name" value="Olfactory_GPCR1"/>
</dbReference>
<dbReference type="PRINTS" id="PR00245">
    <property type="entry name" value="OLFACTORYR"/>
</dbReference>
<evidence type="ECO:0000256" key="6">
    <source>
        <dbReference type="ARBA" id="ARBA00022989"/>
    </source>
</evidence>
<feature type="transmembrane region" description="Helical" evidence="14">
    <location>
        <begin position="57"/>
        <end position="77"/>
    </location>
</feature>
<dbReference type="PANTHER" id="PTHR24242:SF227">
    <property type="entry name" value="OLFACTORY RECEPTOR"/>
    <property type="match status" value="1"/>
</dbReference>
<keyword evidence="5 14" id="KW-0552">Olfaction</keyword>
<dbReference type="GO" id="GO:0005886">
    <property type="term" value="C:plasma membrane"/>
    <property type="evidence" value="ECO:0007669"/>
    <property type="project" value="UniProtKB-SubCell"/>
</dbReference>
<dbReference type="Gene3D" id="1.20.1070.10">
    <property type="entry name" value="Rhodopsin 7-helix transmembrane proteins"/>
    <property type="match status" value="1"/>
</dbReference>
<feature type="transmembrane region" description="Helical" evidence="14">
    <location>
        <begin position="233"/>
        <end position="252"/>
    </location>
</feature>
<comment type="similarity">
    <text evidence="13">Belongs to the G-protein coupled receptor 1 family.</text>
</comment>
<gene>
    <name evidence="16" type="ORF">GDO54_000049</name>
</gene>
<dbReference type="GO" id="GO:0004984">
    <property type="term" value="F:olfactory receptor activity"/>
    <property type="evidence" value="ECO:0007669"/>
    <property type="project" value="InterPro"/>
</dbReference>
<dbReference type="PROSITE" id="PS50262">
    <property type="entry name" value="G_PROTEIN_RECEP_F1_2"/>
    <property type="match status" value="1"/>
</dbReference>
<evidence type="ECO:0000313" key="17">
    <source>
        <dbReference type="Proteomes" id="UP001181693"/>
    </source>
</evidence>
<proteinExistence type="inferred from homology"/>
<keyword evidence="12 13" id="KW-0807">Transducer</keyword>
<evidence type="ECO:0000256" key="13">
    <source>
        <dbReference type="RuleBase" id="RU000688"/>
    </source>
</evidence>
<evidence type="ECO:0000256" key="2">
    <source>
        <dbReference type="ARBA" id="ARBA00022475"/>
    </source>
</evidence>
<feature type="transmembrane region" description="Helical" evidence="14">
    <location>
        <begin position="272"/>
        <end position="294"/>
    </location>
</feature>
<keyword evidence="17" id="KW-1185">Reference proteome</keyword>
<keyword evidence="8 14" id="KW-0472">Membrane</keyword>
<feature type="transmembrane region" description="Helical" evidence="14">
    <location>
        <begin position="200"/>
        <end position="221"/>
    </location>
</feature>
<dbReference type="Pfam" id="PF13853">
    <property type="entry name" value="7tm_4"/>
    <property type="match status" value="1"/>
</dbReference>
<comment type="subcellular location">
    <subcellularLocation>
        <location evidence="1 14">Cell membrane</location>
        <topology evidence="1 14">Multi-pass membrane protein</topology>
    </subcellularLocation>
</comment>
<evidence type="ECO:0000256" key="14">
    <source>
        <dbReference type="RuleBase" id="RU363047"/>
    </source>
</evidence>
<evidence type="ECO:0000256" key="3">
    <source>
        <dbReference type="ARBA" id="ARBA00022606"/>
    </source>
</evidence>
<feature type="transmembrane region" description="Helical" evidence="14">
    <location>
        <begin position="97"/>
        <end position="119"/>
    </location>
</feature>
<name>A0AAV3B4H6_PYXAD</name>
<keyword evidence="2 14" id="KW-1003">Cell membrane</keyword>
<dbReference type="PANTHER" id="PTHR24242">
    <property type="entry name" value="G-PROTEIN COUPLED RECEPTOR"/>
    <property type="match status" value="1"/>
</dbReference>
<evidence type="ECO:0000256" key="7">
    <source>
        <dbReference type="ARBA" id="ARBA00023040"/>
    </source>
</evidence>
<dbReference type="PRINTS" id="PR00237">
    <property type="entry name" value="GPCRRHODOPSN"/>
</dbReference>
<evidence type="ECO:0000256" key="8">
    <source>
        <dbReference type="ARBA" id="ARBA00023136"/>
    </source>
</evidence>